<name>A0AAV9Q494_9PEZI</name>
<evidence type="ECO:0000313" key="3">
    <source>
        <dbReference type="Proteomes" id="UP001345827"/>
    </source>
</evidence>
<keyword evidence="3" id="KW-1185">Reference proteome</keyword>
<accession>A0AAV9Q494</accession>
<protein>
    <submittedName>
        <fullName evidence="2">Uncharacterized protein</fullName>
    </submittedName>
</protein>
<evidence type="ECO:0000256" key="1">
    <source>
        <dbReference type="SAM" id="MobiDB-lite"/>
    </source>
</evidence>
<proteinExistence type="predicted"/>
<dbReference type="InterPro" id="IPR021833">
    <property type="entry name" value="DUF3425"/>
</dbReference>
<gene>
    <name evidence="2" type="ORF">LTR25_006016</name>
</gene>
<dbReference type="Pfam" id="PF11905">
    <property type="entry name" value="DUF3425"/>
    <property type="match status" value="1"/>
</dbReference>
<evidence type="ECO:0000313" key="2">
    <source>
        <dbReference type="EMBL" id="KAK5535009.1"/>
    </source>
</evidence>
<organism evidence="2 3">
    <name type="scientific">Vermiconidia calcicola</name>
    <dbReference type="NCBI Taxonomy" id="1690605"/>
    <lineage>
        <taxon>Eukaryota</taxon>
        <taxon>Fungi</taxon>
        <taxon>Dikarya</taxon>
        <taxon>Ascomycota</taxon>
        <taxon>Pezizomycotina</taxon>
        <taxon>Dothideomycetes</taxon>
        <taxon>Dothideomycetidae</taxon>
        <taxon>Mycosphaerellales</taxon>
        <taxon>Extremaceae</taxon>
        <taxon>Vermiconidia</taxon>
    </lineage>
</organism>
<feature type="region of interest" description="Disordered" evidence="1">
    <location>
        <begin position="510"/>
        <end position="536"/>
    </location>
</feature>
<comment type="caution">
    <text evidence="2">The sequence shown here is derived from an EMBL/GenBank/DDBJ whole genome shotgun (WGS) entry which is preliminary data.</text>
</comment>
<dbReference type="EMBL" id="JAXLQG010000010">
    <property type="protein sequence ID" value="KAK5535009.1"/>
    <property type="molecule type" value="Genomic_DNA"/>
</dbReference>
<sequence>MQPDIALPDDHASEIHLATHQAGLSEYYANSSGISSGCDVLNSALNHEEFALTDFPSCNQSWTQPTHTESYDLCDVAYNEVKNSFQDQLAGQSPQSRLQYPDFRLDEFRNSSTYPLIDHATPFSDREDATNLLNTVMPDDSFLIYTAWNSDRCPHFNGPPFSGALTLAEEDPCGLLAGSLTLTSNQSTHDVGLISRSATQDGSLLMTSKISSESQSSKIGPIEPAKVAETFPMVTPSHNQLFRQPLLRPEFQRGFNMSDSDGILDQYIYALGDFIKHLEGLGRLTPAVRDKHMATGVLWVVREAWPQAEHFWEVTASFQGFLQAEVWRNFPYPSVYQSMHPVYRPTVTQLSIPHSPIIDWLPWPDLRDKLITSKDHINVDLVCKLAIQNVVAHRRKVARRRDPKRVCRDSESNPAPTLNKTSFRIWDLCILEEKAGARLQESPALTCRPRSAPVRALEKAYGLKYDDFQTQKLHPEFFNAFPNLLSESAVSDPVVLELPALRRYTERDVLGAPQPMSPGSMERSEAMGNPVMGVTS</sequence>
<reference evidence="2 3" key="1">
    <citation type="submission" date="2023-06" db="EMBL/GenBank/DDBJ databases">
        <title>Black Yeasts Isolated from many extreme environments.</title>
        <authorList>
            <person name="Coleine C."/>
            <person name="Stajich J.E."/>
            <person name="Selbmann L."/>
        </authorList>
    </citation>
    <scope>NUCLEOTIDE SEQUENCE [LARGE SCALE GENOMIC DNA]</scope>
    <source>
        <strain evidence="2 3">CCFEE 5887</strain>
    </source>
</reference>
<dbReference type="Proteomes" id="UP001345827">
    <property type="component" value="Unassembled WGS sequence"/>
</dbReference>
<dbReference type="AlphaFoldDB" id="A0AAV9Q494"/>